<organism evidence="2 3">
    <name type="scientific">Roseibium polysiphoniae</name>
    <dbReference type="NCBI Taxonomy" id="2571221"/>
    <lineage>
        <taxon>Bacteria</taxon>
        <taxon>Pseudomonadati</taxon>
        <taxon>Pseudomonadota</taxon>
        <taxon>Alphaproteobacteria</taxon>
        <taxon>Hyphomicrobiales</taxon>
        <taxon>Stappiaceae</taxon>
        <taxon>Roseibium</taxon>
    </lineage>
</organism>
<dbReference type="Proteomes" id="UP000705379">
    <property type="component" value="Unassembled WGS sequence"/>
</dbReference>
<name>A0A944GQE5_9HYPH</name>
<proteinExistence type="predicted"/>
<dbReference type="Pfam" id="PF17264">
    <property type="entry name" value="DUF5330"/>
    <property type="match status" value="1"/>
</dbReference>
<gene>
    <name evidence="2" type="ORF">DYI23_00650</name>
</gene>
<dbReference type="EMBL" id="QTKU01000001">
    <property type="protein sequence ID" value="MBS8258712.1"/>
    <property type="molecule type" value="Genomic_DNA"/>
</dbReference>
<evidence type="ECO:0000313" key="3">
    <source>
        <dbReference type="Proteomes" id="UP000705379"/>
    </source>
</evidence>
<feature type="region of interest" description="Disordered" evidence="1">
    <location>
        <begin position="129"/>
        <end position="154"/>
    </location>
</feature>
<evidence type="ECO:0000313" key="2">
    <source>
        <dbReference type="EMBL" id="MBS8258712.1"/>
    </source>
</evidence>
<evidence type="ECO:0000256" key="1">
    <source>
        <dbReference type="SAM" id="MobiDB-lite"/>
    </source>
</evidence>
<evidence type="ECO:0008006" key="4">
    <source>
        <dbReference type="Google" id="ProtNLM"/>
    </source>
</evidence>
<comment type="caution">
    <text evidence="2">The sequence shown here is derived from an EMBL/GenBank/DDBJ whole genome shotgun (WGS) entry which is preliminary data.</text>
</comment>
<accession>A0A944GQE5</accession>
<dbReference type="InterPro" id="IPR035220">
    <property type="entry name" value="DUF5330"/>
</dbReference>
<dbReference type="RefSeq" id="WP_213214478.1">
    <property type="nucleotide sequence ID" value="NZ_QTKU01000001.1"/>
</dbReference>
<protein>
    <recommendedName>
        <fullName evidence="4">DUF5330 domain-containing protein</fullName>
    </recommendedName>
</protein>
<dbReference type="AlphaFoldDB" id="A0A944GQE5"/>
<reference evidence="2" key="2">
    <citation type="journal article" date="2021" name="Microorganisms">
        <title>Bacterial Dimethylsulfoniopropionate Biosynthesis in the East China Sea.</title>
        <authorList>
            <person name="Liu J."/>
            <person name="Zhang Y."/>
            <person name="Liu J."/>
            <person name="Zhong H."/>
            <person name="Williams B.T."/>
            <person name="Zheng Y."/>
            <person name="Curson A.R.J."/>
            <person name="Sun C."/>
            <person name="Sun H."/>
            <person name="Song D."/>
            <person name="Wagner Mackenzie B."/>
            <person name="Bermejo Martinez A."/>
            <person name="Todd J.D."/>
            <person name="Zhang X.H."/>
        </authorList>
    </citation>
    <scope>NUCLEOTIDE SEQUENCE</scope>
    <source>
        <strain evidence="2">AESS21</strain>
    </source>
</reference>
<reference evidence="2" key="1">
    <citation type="submission" date="2018-08" db="EMBL/GenBank/DDBJ databases">
        <authorList>
            <person name="Jin W."/>
            <person name="Wang H."/>
            <person name="Yang Y."/>
            <person name="Li M."/>
            <person name="Liu J."/>
        </authorList>
    </citation>
    <scope>NUCLEOTIDE SEQUENCE</scope>
    <source>
        <strain evidence="2">AESS21</strain>
    </source>
</reference>
<feature type="compositionally biased region" description="Polar residues" evidence="1">
    <location>
        <begin position="129"/>
        <end position="138"/>
    </location>
</feature>
<sequence>MFFLLRTAFWLTLVLVLIPLGSDTESDANENIDPIAAYFAAQATVADLGGFCDRNPGACETGGNALSAIGARARDGARIVYEFLDTQVADTNVADTTTGLAPVEQDYSDLITGSTSSGTLTSQDMVTPWQGSETSAFSPTFEIGPVPRPNPRAG</sequence>